<proteinExistence type="predicted"/>
<accession>A0AAV8YT01</accession>
<dbReference type="AlphaFoldDB" id="A0AAV8YT01"/>
<evidence type="ECO:0000313" key="2">
    <source>
        <dbReference type="Proteomes" id="UP001162162"/>
    </source>
</evidence>
<reference evidence="1" key="1">
    <citation type="journal article" date="2023" name="Insect Mol. Biol.">
        <title>Genome sequencing provides insights into the evolution of gene families encoding plant cell wall-degrading enzymes in longhorned beetles.</title>
        <authorList>
            <person name="Shin N.R."/>
            <person name="Okamura Y."/>
            <person name="Kirsch R."/>
            <person name="Pauchet Y."/>
        </authorList>
    </citation>
    <scope>NUCLEOTIDE SEQUENCE</scope>
    <source>
        <strain evidence="1">AMC_N1</strain>
    </source>
</reference>
<dbReference type="Proteomes" id="UP001162162">
    <property type="component" value="Unassembled WGS sequence"/>
</dbReference>
<sequence>MFATSTLIKIALILDEEEQEDMKKHCRKRKRRFWVHKMLKKRKEEGEFATLHTELVDDQMKFFKYYRMSLDEFNNLLGHIGELIQKQNTTFRESISPIQKTRSLLELTNHCLSGKNFRNMMRLLMIEIMRHLKMDELASTLLKFLATGDSFQTIAFSYRLGHSTVHAIVQEVCNAIVTKSNVIMQEESPSVGNNECILRNLPGQGGNAQQEAFNTREIFTRFFNSESGSVPWQYEKIEMT</sequence>
<protein>
    <submittedName>
        <fullName evidence="1">Uncharacterized protein</fullName>
    </submittedName>
</protein>
<organism evidence="1 2">
    <name type="scientific">Aromia moschata</name>
    <dbReference type="NCBI Taxonomy" id="1265417"/>
    <lineage>
        <taxon>Eukaryota</taxon>
        <taxon>Metazoa</taxon>
        <taxon>Ecdysozoa</taxon>
        <taxon>Arthropoda</taxon>
        <taxon>Hexapoda</taxon>
        <taxon>Insecta</taxon>
        <taxon>Pterygota</taxon>
        <taxon>Neoptera</taxon>
        <taxon>Endopterygota</taxon>
        <taxon>Coleoptera</taxon>
        <taxon>Polyphaga</taxon>
        <taxon>Cucujiformia</taxon>
        <taxon>Chrysomeloidea</taxon>
        <taxon>Cerambycidae</taxon>
        <taxon>Cerambycinae</taxon>
        <taxon>Callichromatini</taxon>
        <taxon>Aromia</taxon>
    </lineage>
</organism>
<dbReference type="EMBL" id="JAPWTK010000054">
    <property type="protein sequence ID" value="KAJ8953777.1"/>
    <property type="molecule type" value="Genomic_DNA"/>
</dbReference>
<gene>
    <name evidence="1" type="ORF">NQ318_015436</name>
</gene>
<comment type="caution">
    <text evidence="1">The sequence shown here is derived from an EMBL/GenBank/DDBJ whole genome shotgun (WGS) entry which is preliminary data.</text>
</comment>
<keyword evidence="2" id="KW-1185">Reference proteome</keyword>
<name>A0AAV8YT01_9CUCU</name>
<evidence type="ECO:0000313" key="1">
    <source>
        <dbReference type="EMBL" id="KAJ8953777.1"/>
    </source>
</evidence>